<dbReference type="InterPro" id="IPR052162">
    <property type="entry name" value="Sensor_kinase/Photoreceptor"/>
</dbReference>
<dbReference type="InterPro" id="IPR000014">
    <property type="entry name" value="PAS"/>
</dbReference>
<evidence type="ECO:0000256" key="5">
    <source>
        <dbReference type="ARBA" id="ARBA00022777"/>
    </source>
</evidence>
<keyword evidence="5" id="KW-0418">Kinase</keyword>
<dbReference type="InterPro" id="IPR035965">
    <property type="entry name" value="PAS-like_dom_sf"/>
</dbReference>
<reference evidence="9 10" key="1">
    <citation type="submission" date="2016-12" db="EMBL/GenBank/DDBJ databases">
        <title>Thioflexothrix psekupsii D3 genome sequencing and assembly.</title>
        <authorList>
            <person name="Fomenkov A."/>
            <person name="Vincze T."/>
            <person name="Grabovich M."/>
            <person name="Anton B.P."/>
            <person name="Dubinina G."/>
            <person name="Orlova M."/>
            <person name="Belousova E."/>
            <person name="Roberts R.J."/>
        </authorList>
    </citation>
    <scope>NUCLEOTIDE SEQUENCE [LARGE SCALE GENOMIC DNA]</scope>
    <source>
        <strain evidence="9">D3</strain>
    </source>
</reference>
<evidence type="ECO:0000256" key="2">
    <source>
        <dbReference type="ARBA" id="ARBA00012438"/>
    </source>
</evidence>
<dbReference type="GO" id="GO:0006355">
    <property type="term" value="P:regulation of DNA-templated transcription"/>
    <property type="evidence" value="ECO:0007669"/>
    <property type="project" value="InterPro"/>
</dbReference>
<feature type="domain" description="Histidine kinase" evidence="6">
    <location>
        <begin position="297"/>
        <end position="512"/>
    </location>
</feature>
<dbReference type="SMART" id="SM00086">
    <property type="entry name" value="PAC"/>
    <property type="match status" value="1"/>
</dbReference>
<feature type="domain" description="PAC" evidence="8">
    <location>
        <begin position="88"/>
        <end position="142"/>
    </location>
</feature>
<dbReference type="SUPFAM" id="SSF55874">
    <property type="entry name" value="ATPase domain of HSP90 chaperone/DNA topoisomerase II/histidine kinase"/>
    <property type="match status" value="1"/>
</dbReference>
<dbReference type="SMART" id="SM00091">
    <property type="entry name" value="PAS"/>
    <property type="match status" value="2"/>
</dbReference>
<dbReference type="PRINTS" id="PR00344">
    <property type="entry name" value="BCTRLSENSOR"/>
</dbReference>
<evidence type="ECO:0000259" key="7">
    <source>
        <dbReference type="PROSITE" id="PS50112"/>
    </source>
</evidence>
<dbReference type="GO" id="GO:0004673">
    <property type="term" value="F:protein histidine kinase activity"/>
    <property type="evidence" value="ECO:0007669"/>
    <property type="project" value="UniProtKB-EC"/>
</dbReference>
<dbReference type="InterPro" id="IPR003594">
    <property type="entry name" value="HATPase_dom"/>
</dbReference>
<keyword evidence="3" id="KW-0597">Phosphoprotein</keyword>
<gene>
    <name evidence="9" type="ORF">TPSD3_01430</name>
</gene>
<protein>
    <recommendedName>
        <fullName evidence="2">histidine kinase</fullName>
        <ecNumber evidence="2">2.7.13.3</ecNumber>
    </recommendedName>
</protein>
<dbReference type="Pfam" id="PF00989">
    <property type="entry name" value="PAS"/>
    <property type="match status" value="1"/>
</dbReference>
<sequence>MLAAFRFAAQQKNPLLPPNLFYEAVQQAQVAISITDLQANILYANPAFERVTGYPLETMMGLNESYLSDHKTPSIVYKTLWGRLSQKKPWTGMLVNRRENGERYLAEVTIAPVLDPQGETVYYLGMHRDVTEVYDLEQKVKNQKALIESVVDAAPVVIALLDENHQVILDNQEYKKLLGDLRTRDPAAVFLQAIQDELGERWLNLKNNGGSFVDREVRFDQGGKRSPRWFVCSGTWFRERDPRADAFFESRKQSYFLLVAKEITDLKRQQEEMKMNVLRTMVAEGEAIENMRETLAGAIHQFAGPLNMIAAAVGMLERRAEHKGEADPLCEALQNALNSAETAIENLRLSIPAFTEEPVMPVNLNEVLRDVLSISTQRLLAQGVIVDWEPAPVLPAVLARVGRFRSLFKHLVDNSIDAMRDAGTKAPELTIQTLAVEDRVRVVVQDNGPGIPEHLHFRVFEPFFTTKSKANRGAGLGLTTAQEVVNLHSGTLHIDPHYHQGCRFIVEFPVALTR</sequence>
<organism evidence="9 10">
    <name type="scientific">Thioflexithrix psekupsensis</name>
    <dbReference type="NCBI Taxonomy" id="1570016"/>
    <lineage>
        <taxon>Bacteria</taxon>
        <taxon>Pseudomonadati</taxon>
        <taxon>Pseudomonadota</taxon>
        <taxon>Gammaproteobacteria</taxon>
        <taxon>Thiotrichales</taxon>
        <taxon>Thioflexithrix</taxon>
    </lineage>
</organism>
<dbReference type="PROSITE" id="PS50113">
    <property type="entry name" value="PAC"/>
    <property type="match status" value="1"/>
</dbReference>
<evidence type="ECO:0000259" key="6">
    <source>
        <dbReference type="PROSITE" id="PS50109"/>
    </source>
</evidence>
<dbReference type="CDD" id="cd00130">
    <property type="entry name" value="PAS"/>
    <property type="match status" value="1"/>
</dbReference>
<dbReference type="SUPFAM" id="SSF55785">
    <property type="entry name" value="PYP-like sensor domain (PAS domain)"/>
    <property type="match status" value="2"/>
</dbReference>
<dbReference type="Pfam" id="PF02518">
    <property type="entry name" value="HATPase_c"/>
    <property type="match status" value="1"/>
</dbReference>
<evidence type="ECO:0000313" key="9">
    <source>
        <dbReference type="EMBL" id="OUD15751.1"/>
    </source>
</evidence>
<dbReference type="InterPro" id="IPR014285">
    <property type="entry name" value="N_fixation_neg-reg_NifL"/>
</dbReference>
<dbReference type="GO" id="GO:0009399">
    <property type="term" value="P:nitrogen fixation"/>
    <property type="evidence" value="ECO:0007669"/>
    <property type="project" value="InterPro"/>
</dbReference>
<dbReference type="AlphaFoldDB" id="A0A251XBD3"/>
<evidence type="ECO:0000256" key="1">
    <source>
        <dbReference type="ARBA" id="ARBA00000085"/>
    </source>
</evidence>
<dbReference type="Proteomes" id="UP000194798">
    <property type="component" value="Unassembled WGS sequence"/>
</dbReference>
<dbReference type="Gene3D" id="3.30.565.10">
    <property type="entry name" value="Histidine kinase-like ATPase, C-terminal domain"/>
    <property type="match status" value="1"/>
</dbReference>
<dbReference type="InterPro" id="IPR001610">
    <property type="entry name" value="PAC"/>
</dbReference>
<dbReference type="PANTHER" id="PTHR43304:SF1">
    <property type="entry name" value="PAC DOMAIN-CONTAINING PROTEIN"/>
    <property type="match status" value="1"/>
</dbReference>
<dbReference type="Gene3D" id="3.30.450.20">
    <property type="entry name" value="PAS domain"/>
    <property type="match status" value="2"/>
</dbReference>
<dbReference type="InterPro" id="IPR036890">
    <property type="entry name" value="HATPase_C_sf"/>
</dbReference>
<dbReference type="InterPro" id="IPR004358">
    <property type="entry name" value="Sig_transdc_His_kin-like_C"/>
</dbReference>
<feature type="domain" description="PAS" evidence="7">
    <location>
        <begin position="17"/>
        <end position="61"/>
    </location>
</feature>
<comment type="catalytic activity">
    <reaction evidence="1">
        <text>ATP + protein L-histidine = ADP + protein N-phospho-L-histidine.</text>
        <dbReference type="EC" id="2.7.13.3"/>
    </reaction>
</comment>
<dbReference type="InterPro" id="IPR013767">
    <property type="entry name" value="PAS_fold"/>
</dbReference>
<dbReference type="CDD" id="cd00075">
    <property type="entry name" value="HATPase"/>
    <property type="match status" value="1"/>
</dbReference>
<keyword evidence="10" id="KW-1185">Reference proteome</keyword>
<dbReference type="InterPro" id="IPR000700">
    <property type="entry name" value="PAS-assoc_C"/>
</dbReference>
<evidence type="ECO:0000259" key="8">
    <source>
        <dbReference type="PROSITE" id="PS50113"/>
    </source>
</evidence>
<name>A0A251XBD3_9GAMM</name>
<dbReference type="SMART" id="SM00387">
    <property type="entry name" value="HATPase_c"/>
    <property type="match status" value="1"/>
</dbReference>
<dbReference type="PROSITE" id="PS50112">
    <property type="entry name" value="PAS"/>
    <property type="match status" value="1"/>
</dbReference>
<accession>A0A251XBD3</accession>
<dbReference type="PANTHER" id="PTHR43304">
    <property type="entry name" value="PHYTOCHROME-LIKE PROTEIN CPH1"/>
    <property type="match status" value="1"/>
</dbReference>
<evidence type="ECO:0000256" key="4">
    <source>
        <dbReference type="ARBA" id="ARBA00022679"/>
    </source>
</evidence>
<dbReference type="NCBIfam" id="TIGR00229">
    <property type="entry name" value="sensory_box"/>
    <property type="match status" value="1"/>
</dbReference>
<dbReference type="NCBIfam" id="TIGR02938">
    <property type="entry name" value="nifL_nitrog"/>
    <property type="match status" value="1"/>
</dbReference>
<comment type="caution">
    <text evidence="9">The sequence shown here is derived from an EMBL/GenBank/DDBJ whole genome shotgun (WGS) entry which is preliminary data.</text>
</comment>
<dbReference type="InterPro" id="IPR005467">
    <property type="entry name" value="His_kinase_dom"/>
</dbReference>
<keyword evidence="4" id="KW-0808">Transferase</keyword>
<proteinExistence type="predicted"/>
<dbReference type="PROSITE" id="PS50109">
    <property type="entry name" value="HIS_KIN"/>
    <property type="match status" value="1"/>
</dbReference>
<evidence type="ECO:0000313" key="10">
    <source>
        <dbReference type="Proteomes" id="UP000194798"/>
    </source>
</evidence>
<evidence type="ECO:0000256" key="3">
    <source>
        <dbReference type="ARBA" id="ARBA00022553"/>
    </source>
</evidence>
<dbReference type="EC" id="2.7.13.3" evidence="2"/>
<dbReference type="EMBL" id="MSLT01000006">
    <property type="protein sequence ID" value="OUD15751.1"/>
    <property type="molecule type" value="Genomic_DNA"/>
</dbReference>
<dbReference type="GO" id="GO:0007165">
    <property type="term" value="P:signal transduction"/>
    <property type="evidence" value="ECO:0007669"/>
    <property type="project" value="InterPro"/>
</dbReference>